<evidence type="ECO:0000256" key="6">
    <source>
        <dbReference type="ARBA" id="ARBA00022692"/>
    </source>
</evidence>
<dbReference type="Proteomes" id="UP000182057">
    <property type="component" value="Unassembled WGS sequence"/>
</dbReference>
<evidence type="ECO:0000256" key="14">
    <source>
        <dbReference type="ARBA" id="ARBA00023264"/>
    </source>
</evidence>
<dbReference type="GO" id="GO:0005886">
    <property type="term" value="C:plasma membrane"/>
    <property type="evidence" value="ECO:0007669"/>
    <property type="project" value="UniProtKB-SubCell"/>
</dbReference>
<evidence type="ECO:0000256" key="16">
    <source>
        <dbReference type="PIRSR" id="PIRSR600829-2"/>
    </source>
</evidence>
<dbReference type="InterPro" id="IPR033717">
    <property type="entry name" value="UDPK"/>
</dbReference>
<evidence type="ECO:0000313" key="21">
    <source>
        <dbReference type="EMBL" id="SCQ23140.1"/>
    </source>
</evidence>
<dbReference type="Pfam" id="PF01219">
    <property type="entry name" value="DAGK_prokar"/>
    <property type="match status" value="1"/>
</dbReference>
<keyword evidence="13" id="KW-0594">Phospholipid biosynthesis</keyword>
<dbReference type="CDD" id="cd14265">
    <property type="entry name" value="UDPK_IM_like"/>
    <property type="match status" value="1"/>
</dbReference>
<reference evidence="20 23" key="2">
    <citation type="submission" date="2017-09" db="EMBL/GenBank/DDBJ databases">
        <title>Phase variable restriction modification systems are present in the genome sequences of periodontal pathogens Prevotella intermedia, Tannerella forsythia and Porphyromonas gingivalis.</title>
        <authorList>
            <person name="Haigh R.D."/>
            <person name="Crawford L."/>
            <person name="Ralph J."/>
            <person name="Wanford J."/>
            <person name="Vartoukian S.R."/>
            <person name="Hijazib K."/>
            <person name="Wade W."/>
            <person name="Oggioni M.R."/>
        </authorList>
    </citation>
    <scope>NUCLEOTIDE SEQUENCE [LARGE SCALE GENOMIC DNA]</scope>
    <source>
        <strain evidence="20 23">WW11663</strain>
    </source>
</reference>
<dbReference type="RefSeq" id="WP_046826197.1">
    <property type="nucleotide sequence ID" value="NZ_CALHNL010000035.1"/>
</dbReference>
<accession>A0A1D3USP7</accession>
<feature type="binding site" evidence="17">
    <location>
        <position position="19"/>
    </location>
    <ligand>
        <name>ATP</name>
        <dbReference type="ChEBI" id="CHEBI:30616"/>
    </ligand>
</feature>
<comment type="subcellular location">
    <subcellularLocation>
        <location evidence="1">Cell membrane</location>
        <topology evidence="1">Multi-pass membrane protein</topology>
    </subcellularLocation>
</comment>
<evidence type="ECO:0000256" key="15">
    <source>
        <dbReference type="PIRSR" id="PIRSR600829-1"/>
    </source>
</evidence>
<keyword evidence="18" id="KW-0460">Magnesium</keyword>
<evidence type="ECO:0000256" key="5">
    <source>
        <dbReference type="ARBA" id="ARBA00022679"/>
    </source>
</evidence>
<evidence type="ECO:0000256" key="19">
    <source>
        <dbReference type="SAM" id="Phobius"/>
    </source>
</evidence>
<dbReference type="PANTHER" id="PTHR34299:SF1">
    <property type="entry name" value="DIACYLGLYCEROL KINASE"/>
    <property type="match status" value="1"/>
</dbReference>
<evidence type="ECO:0000256" key="17">
    <source>
        <dbReference type="PIRSR" id="PIRSR600829-3"/>
    </source>
</evidence>
<feature type="transmembrane region" description="Helical" evidence="19">
    <location>
        <begin position="34"/>
        <end position="52"/>
    </location>
</feature>
<dbReference type="GO" id="GO:0046872">
    <property type="term" value="F:metal ion binding"/>
    <property type="evidence" value="ECO:0007669"/>
    <property type="project" value="UniProtKB-KW"/>
</dbReference>
<organism evidence="21 22">
    <name type="scientific">Tannerella forsythia</name>
    <name type="common">Bacteroides forsythus</name>
    <dbReference type="NCBI Taxonomy" id="28112"/>
    <lineage>
        <taxon>Bacteria</taxon>
        <taxon>Pseudomonadati</taxon>
        <taxon>Bacteroidota</taxon>
        <taxon>Bacteroidia</taxon>
        <taxon>Bacteroidales</taxon>
        <taxon>Tannerellaceae</taxon>
        <taxon>Tannerella</taxon>
    </lineage>
</organism>
<keyword evidence="10 19" id="KW-1133">Transmembrane helix</keyword>
<evidence type="ECO:0000313" key="20">
    <source>
        <dbReference type="EMBL" id="PDP44295.1"/>
    </source>
</evidence>
<evidence type="ECO:0000256" key="4">
    <source>
        <dbReference type="ARBA" id="ARBA00022516"/>
    </source>
</evidence>
<evidence type="ECO:0000256" key="8">
    <source>
        <dbReference type="ARBA" id="ARBA00022777"/>
    </source>
</evidence>
<keyword evidence="12 19" id="KW-0472">Membrane</keyword>
<evidence type="ECO:0000256" key="10">
    <source>
        <dbReference type="ARBA" id="ARBA00022989"/>
    </source>
</evidence>
<keyword evidence="18" id="KW-0479">Metal-binding</keyword>
<feature type="binding site" evidence="17">
    <location>
        <position position="31"/>
    </location>
    <ligand>
        <name>ATP</name>
        <dbReference type="ChEBI" id="CHEBI:30616"/>
    </ligand>
</feature>
<evidence type="ECO:0000256" key="7">
    <source>
        <dbReference type="ARBA" id="ARBA00022741"/>
    </source>
</evidence>
<evidence type="ECO:0000256" key="2">
    <source>
        <dbReference type="ARBA" id="ARBA00005967"/>
    </source>
</evidence>
<dbReference type="EMBL" id="FMMM01000067">
    <property type="protein sequence ID" value="SCQ23140.1"/>
    <property type="molecule type" value="Genomic_DNA"/>
</dbReference>
<evidence type="ECO:0000256" key="3">
    <source>
        <dbReference type="ARBA" id="ARBA00022475"/>
    </source>
</evidence>
<keyword evidence="5 21" id="KW-0808">Transferase</keyword>
<dbReference type="AlphaFoldDB" id="A0A1D3USP7"/>
<proteinExistence type="inferred from homology"/>
<feature type="transmembrane region" description="Helical" evidence="19">
    <location>
        <begin position="58"/>
        <end position="78"/>
    </location>
</feature>
<comment type="similarity">
    <text evidence="2">Belongs to the bacterial diacylglycerol kinase family.</text>
</comment>
<feature type="binding site" evidence="16">
    <location>
        <position position="72"/>
    </location>
    <ligand>
        <name>substrate</name>
    </ligand>
</feature>
<evidence type="ECO:0000256" key="9">
    <source>
        <dbReference type="ARBA" id="ARBA00022840"/>
    </source>
</evidence>
<feature type="binding site" evidence="18">
    <location>
        <position position="31"/>
    </location>
    <ligand>
        <name>a divalent metal cation</name>
        <dbReference type="ChEBI" id="CHEBI:60240"/>
    </ligand>
</feature>
<evidence type="ECO:0000313" key="22">
    <source>
        <dbReference type="Proteomes" id="UP000182057"/>
    </source>
</evidence>
<protein>
    <submittedName>
        <fullName evidence="20">Diacylglycerol kinase</fullName>
    </submittedName>
    <submittedName>
        <fullName evidence="21">Undecaprenol kinase</fullName>
        <ecNumber evidence="21">2.7.1.66</ecNumber>
    </submittedName>
</protein>
<keyword evidence="3" id="KW-1003">Cell membrane</keyword>
<comment type="cofactor">
    <cofactor evidence="18">
        <name>Mg(2+)</name>
        <dbReference type="ChEBI" id="CHEBI:18420"/>
    </cofactor>
    <text evidence="18">Mn(2+), Zn(2+), Cd(2+) and Co(2+) support activity to lesser extents.</text>
</comment>
<dbReference type="InterPro" id="IPR000829">
    <property type="entry name" value="DAGK"/>
</dbReference>
<keyword evidence="8 21" id="KW-0418">Kinase</keyword>
<name>A0A1D3USP7_TANFO</name>
<dbReference type="Gene3D" id="1.10.287.3610">
    <property type="match status" value="1"/>
</dbReference>
<keyword evidence="11" id="KW-0443">Lipid metabolism</keyword>
<keyword evidence="7 17" id="KW-0547">Nucleotide-binding</keyword>
<dbReference type="PANTHER" id="PTHR34299">
    <property type="entry name" value="DIACYLGLYCEROL KINASE"/>
    <property type="match status" value="1"/>
</dbReference>
<keyword evidence="9 17" id="KW-0067">ATP-binding</keyword>
<dbReference type="GO" id="GO:0005524">
    <property type="term" value="F:ATP binding"/>
    <property type="evidence" value="ECO:0007669"/>
    <property type="project" value="UniProtKB-KW"/>
</dbReference>
<dbReference type="GO" id="GO:0008654">
    <property type="term" value="P:phospholipid biosynthetic process"/>
    <property type="evidence" value="ECO:0007669"/>
    <property type="project" value="UniProtKB-KW"/>
</dbReference>
<evidence type="ECO:0000256" key="18">
    <source>
        <dbReference type="PIRSR" id="PIRSR600829-4"/>
    </source>
</evidence>
<feature type="binding site" evidence="17">
    <location>
        <position position="12"/>
    </location>
    <ligand>
        <name>ATP</name>
        <dbReference type="ChEBI" id="CHEBI:30616"/>
    </ligand>
</feature>
<feature type="binding site" evidence="17">
    <location>
        <position position="79"/>
    </location>
    <ligand>
        <name>ATP</name>
        <dbReference type="ChEBI" id="CHEBI:30616"/>
    </ligand>
</feature>
<evidence type="ECO:0000256" key="11">
    <source>
        <dbReference type="ARBA" id="ARBA00023098"/>
    </source>
</evidence>
<feature type="binding site" evidence="18">
    <location>
        <position position="79"/>
    </location>
    <ligand>
        <name>a divalent metal cation</name>
        <dbReference type="ChEBI" id="CHEBI:60240"/>
    </ligand>
</feature>
<keyword evidence="6 19" id="KW-0812">Transmembrane</keyword>
<keyword evidence="14" id="KW-1208">Phospholipid metabolism</keyword>
<gene>
    <name evidence="21" type="primary">dgkA</name>
    <name evidence="20" type="ORF">CLI86_04425</name>
    <name evidence="21" type="ORF">TFUB20_01962</name>
</gene>
<evidence type="ECO:0000313" key="23">
    <source>
        <dbReference type="Proteomes" id="UP000219259"/>
    </source>
</evidence>
<feature type="binding site" evidence="17">
    <location>
        <begin position="97"/>
        <end position="98"/>
    </location>
    <ligand>
        <name>ATP</name>
        <dbReference type="ChEBI" id="CHEBI:30616"/>
    </ligand>
</feature>
<feature type="active site" description="Proton acceptor" evidence="15">
    <location>
        <position position="72"/>
    </location>
</feature>
<evidence type="ECO:0000256" key="13">
    <source>
        <dbReference type="ARBA" id="ARBA00023209"/>
    </source>
</evidence>
<evidence type="ECO:0000256" key="1">
    <source>
        <dbReference type="ARBA" id="ARBA00004651"/>
    </source>
</evidence>
<dbReference type="GO" id="GO:0036433">
    <property type="term" value="F:di-trans, poly-cis-undecaprenol kinase activity"/>
    <property type="evidence" value="ECO:0007669"/>
    <property type="project" value="UniProtKB-EC"/>
</dbReference>
<evidence type="ECO:0000256" key="12">
    <source>
        <dbReference type="ARBA" id="ARBA00023136"/>
    </source>
</evidence>
<feature type="binding site" evidence="16">
    <location>
        <position position="12"/>
    </location>
    <ligand>
        <name>substrate</name>
    </ligand>
</feature>
<keyword evidence="4" id="KW-0444">Lipid biosynthesis</keyword>
<dbReference type="Proteomes" id="UP000219259">
    <property type="component" value="Unassembled WGS sequence"/>
</dbReference>
<dbReference type="OrthoDB" id="1493837at2"/>
<dbReference type="InterPro" id="IPR036945">
    <property type="entry name" value="DAGK_sf"/>
</dbReference>
<reference evidence="21 22" key="1">
    <citation type="submission" date="2016-09" db="EMBL/GenBank/DDBJ databases">
        <authorList>
            <person name="Capua I."/>
            <person name="De Benedictis P."/>
            <person name="Joannis T."/>
            <person name="Lombin L.H."/>
            <person name="Cattoli G."/>
        </authorList>
    </citation>
    <scope>NUCLEOTIDE SEQUENCE [LARGE SCALE GENOMIC DNA]</scope>
    <source>
        <strain evidence="21 22">UB20</strain>
    </source>
</reference>
<feature type="transmembrane region" description="Helical" evidence="19">
    <location>
        <begin position="99"/>
        <end position="120"/>
    </location>
</feature>
<dbReference type="EMBL" id="NSLJ01000008">
    <property type="protein sequence ID" value="PDP44295.1"/>
    <property type="molecule type" value="Genomic_DNA"/>
</dbReference>
<sequence length="128" mass="14191">MIQEKKKFSIRRLFRSFSYAVRGVRQVICAEQNARVHICALICVVVAGMYFRLSSTEWIAVVLAAGGVFAGETFNTAIEELSDAVSPQYDKRIKRVKDFSAGAVLITAITAAIVGLVIFIPKIVERCY</sequence>
<dbReference type="EC" id="2.7.1.66" evidence="21"/>